<accession>A0ABQ1F5M5</accession>
<comment type="caution">
    <text evidence="1">The sequence shown here is derived from an EMBL/GenBank/DDBJ whole genome shotgun (WGS) entry which is preliminary data.</text>
</comment>
<proteinExistence type="predicted"/>
<evidence type="ECO:0000313" key="1">
    <source>
        <dbReference type="EMBL" id="GGA00177.1"/>
    </source>
</evidence>
<reference evidence="2" key="1">
    <citation type="journal article" date="2019" name="Int. J. Syst. Evol. Microbiol.">
        <title>The Global Catalogue of Microorganisms (GCM) 10K type strain sequencing project: providing services to taxonomists for standard genome sequencing and annotation.</title>
        <authorList>
            <consortium name="The Broad Institute Genomics Platform"/>
            <consortium name="The Broad Institute Genome Sequencing Center for Infectious Disease"/>
            <person name="Wu L."/>
            <person name="Ma J."/>
        </authorList>
    </citation>
    <scope>NUCLEOTIDE SEQUENCE [LARGE SCALE GENOMIC DNA]</scope>
    <source>
        <strain evidence="2">CGMCC 1.15043</strain>
    </source>
</reference>
<protein>
    <recommendedName>
        <fullName evidence="3">Cyclic lactone autoinducer peptide</fullName>
    </recommendedName>
</protein>
<evidence type="ECO:0008006" key="3">
    <source>
        <dbReference type="Google" id="ProtNLM"/>
    </source>
</evidence>
<organism evidence="1 2">
    <name type="scientific">Paenibacillus marchantiophytorum</name>
    <dbReference type="NCBI Taxonomy" id="1619310"/>
    <lineage>
        <taxon>Bacteria</taxon>
        <taxon>Bacillati</taxon>
        <taxon>Bacillota</taxon>
        <taxon>Bacilli</taxon>
        <taxon>Bacillales</taxon>
        <taxon>Paenibacillaceae</taxon>
        <taxon>Paenibacillus</taxon>
    </lineage>
</organism>
<sequence>MSRIRAAKNNNMAITLGLFAFRFCHSNYFYPREIMYSADQTAEEYPVMEKSKIER</sequence>
<dbReference type="EMBL" id="BMHE01000037">
    <property type="protein sequence ID" value="GGA00177.1"/>
    <property type="molecule type" value="Genomic_DNA"/>
</dbReference>
<name>A0ABQ1F5M5_9BACL</name>
<keyword evidence="2" id="KW-1185">Reference proteome</keyword>
<gene>
    <name evidence="1" type="ORF">GCM10008018_53130</name>
</gene>
<evidence type="ECO:0000313" key="2">
    <source>
        <dbReference type="Proteomes" id="UP000615455"/>
    </source>
</evidence>
<dbReference type="Proteomes" id="UP000615455">
    <property type="component" value="Unassembled WGS sequence"/>
</dbReference>